<proteinExistence type="predicted"/>
<reference evidence="2" key="1">
    <citation type="journal article" date="2022" name="Nat. Commun.">
        <title>Chromosome evolution and the genetic basis of agronomically important traits in greater yam.</title>
        <authorList>
            <person name="Bredeson J.V."/>
            <person name="Lyons J.B."/>
            <person name="Oniyinde I.O."/>
            <person name="Okereke N.R."/>
            <person name="Kolade O."/>
            <person name="Nnabue I."/>
            <person name="Nwadili C.O."/>
            <person name="Hribova E."/>
            <person name="Parker M."/>
            <person name="Nwogha J."/>
            <person name="Shu S."/>
            <person name="Carlson J."/>
            <person name="Kariba R."/>
            <person name="Muthemba S."/>
            <person name="Knop K."/>
            <person name="Barton G.J."/>
            <person name="Sherwood A.V."/>
            <person name="Lopez-Montes A."/>
            <person name="Asiedu R."/>
            <person name="Jamnadass R."/>
            <person name="Muchugi A."/>
            <person name="Goodstein D."/>
            <person name="Egesi C.N."/>
            <person name="Featherston J."/>
            <person name="Asfaw A."/>
            <person name="Simpson G.G."/>
            <person name="Dolezel J."/>
            <person name="Hendre P.S."/>
            <person name="Van Deynze A."/>
            <person name="Kumar P.L."/>
            <person name="Obidiegwu J.E."/>
            <person name="Bhattacharjee R."/>
            <person name="Rokhsar D.S."/>
        </authorList>
    </citation>
    <scope>NUCLEOTIDE SEQUENCE [LARGE SCALE GENOMIC DNA]</scope>
    <source>
        <strain evidence="2">cv. TDa95/00328</strain>
    </source>
</reference>
<evidence type="ECO:0000313" key="1">
    <source>
        <dbReference type="EMBL" id="KAH7676954.1"/>
    </source>
</evidence>
<dbReference type="Proteomes" id="UP000827976">
    <property type="component" value="Chromosome 7"/>
</dbReference>
<dbReference type="EMBL" id="CM037017">
    <property type="protein sequence ID" value="KAH7676954.1"/>
    <property type="molecule type" value="Genomic_DNA"/>
</dbReference>
<name>A0ACB7VQX3_DIOAL</name>
<sequence length="86" mass="10242">MRVRFPLPYPIIGLFFDRQAVRDDILLSMFESSLFHVLFHSPMWVLVTFPSWYYLSIGHLEVFSLARCSLLIHIGFHVPYAIWVRE</sequence>
<protein>
    <submittedName>
        <fullName evidence="1">Uncharacterized protein</fullName>
    </submittedName>
</protein>
<organism evidence="1 2">
    <name type="scientific">Dioscorea alata</name>
    <name type="common">Purple yam</name>
    <dbReference type="NCBI Taxonomy" id="55571"/>
    <lineage>
        <taxon>Eukaryota</taxon>
        <taxon>Viridiplantae</taxon>
        <taxon>Streptophyta</taxon>
        <taxon>Embryophyta</taxon>
        <taxon>Tracheophyta</taxon>
        <taxon>Spermatophyta</taxon>
        <taxon>Magnoliopsida</taxon>
        <taxon>Liliopsida</taxon>
        <taxon>Dioscoreales</taxon>
        <taxon>Dioscoreaceae</taxon>
        <taxon>Dioscorea</taxon>
    </lineage>
</organism>
<evidence type="ECO:0000313" key="2">
    <source>
        <dbReference type="Proteomes" id="UP000827976"/>
    </source>
</evidence>
<accession>A0ACB7VQX3</accession>
<keyword evidence="2" id="KW-1185">Reference proteome</keyword>
<comment type="caution">
    <text evidence="1">The sequence shown here is derived from an EMBL/GenBank/DDBJ whole genome shotgun (WGS) entry which is preliminary data.</text>
</comment>
<gene>
    <name evidence="1" type="ORF">IHE45_07G050900</name>
</gene>